<protein>
    <submittedName>
        <fullName evidence="1">Uncharacterized protein</fullName>
    </submittedName>
</protein>
<reference evidence="1" key="1">
    <citation type="submission" date="2014-09" db="EMBL/GenBank/DDBJ databases">
        <authorList>
            <person name="Magalhaes I.L.F."/>
            <person name="Oliveira U."/>
            <person name="Santos F.R."/>
            <person name="Vidigal T.H.D.A."/>
            <person name="Brescovit A.D."/>
            <person name="Santos A.J."/>
        </authorList>
    </citation>
    <scope>NUCLEOTIDE SEQUENCE</scope>
    <source>
        <tissue evidence="1">Shoot tissue taken approximately 20 cm above the soil surface</tissue>
    </source>
</reference>
<organism evidence="1">
    <name type="scientific">Arundo donax</name>
    <name type="common">Giant reed</name>
    <name type="synonym">Donax arundinaceus</name>
    <dbReference type="NCBI Taxonomy" id="35708"/>
    <lineage>
        <taxon>Eukaryota</taxon>
        <taxon>Viridiplantae</taxon>
        <taxon>Streptophyta</taxon>
        <taxon>Embryophyta</taxon>
        <taxon>Tracheophyta</taxon>
        <taxon>Spermatophyta</taxon>
        <taxon>Magnoliopsida</taxon>
        <taxon>Liliopsida</taxon>
        <taxon>Poales</taxon>
        <taxon>Poaceae</taxon>
        <taxon>PACMAD clade</taxon>
        <taxon>Arundinoideae</taxon>
        <taxon>Arundineae</taxon>
        <taxon>Arundo</taxon>
    </lineage>
</organism>
<dbReference type="EMBL" id="GBRH01218468">
    <property type="protein sequence ID" value="JAD79427.1"/>
    <property type="molecule type" value="Transcribed_RNA"/>
</dbReference>
<sequence>MEVRREGQE</sequence>
<evidence type="ECO:0000313" key="1">
    <source>
        <dbReference type="EMBL" id="JAD79427.1"/>
    </source>
</evidence>
<accession>A0A0A9D6R4</accession>
<reference evidence="1" key="2">
    <citation type="journal article" date="2015" name="Data Brief">
        <title>Shoot transcriptome of the giant reed, Arundo donax.</title>
        <authorList>
            <person name="Barrero R.A."/>
            <person name="Guerrero F.D."/>
            <person name="Moolhuijzen P."/>
            <person name="Goolsby J.A."/>
            <person name="Tidwell J."/>
            <person name="Bellgard S.E."/>
            <person name="Bellgard M.I."/>
        </authorList>
    </citation>
    <scope>NUCLEOTIDE SEQUENCE</scope>
    <source>
        <tissue evidence="1">Shoot tissue taken approximately 20 cm above the soil surface</tissue>
    </source>
</reference>
<name>A0A0A9D6R4_ARUDO</name>
<proteinExistence type="predicted"/>